<feature type="transmembrane region" description="Helical" evidence="7">
    <location>
        <begin position="261"/>
        <end position="281"/>
    </location>
</feature>
<evidence type="ECO:0000256" key="3">
    <source>
        <dbReference type="ARBA" id="ARBA00022475"/>
    </source>
</evidence>
<evidence type="ECO:0000256" key="2">
    <source>
        <dbReference type="ARBA" id="ARBA00022448"/>
    </source>
</evidence>
<keyword evidence="5 7" id="KW-1133">Transmembrane helix</keyword>
<evidence type="ECO:0000256" key="7">
    <source>
        <dbReference type="SAM" id="Phobius"/>
    </source>
</evidence>
<dbReference type="PROSITE" id="PS50850">
    <property type="entry name" value="MFS"/>
    <property type="match status" value="1"/>
</dbReference>
<evidence type="ECO:0000256" key="4">
    <source>
        <dbReference type="ARBA" id="ARBA00022692"/>
    </source>
</evidence>
<evidence type="ECO:0000313" key="9">
    <source>
        <dbReference type="EMBL" id="MDY7230053.1"/>
    </source>
</evidence>
<dbReference type="InterPro" id="IPR036259">
    <property type="entry name" value="MFS_trans_sf"/>
</dbReference>
<feature type="transmembrane region" description="Helical" evidence="7">
    <location>
        <begin position="224"/>
        <end position="249"/>
    </location>
</feature>
<keyword evidence="3" id="KW-1003">Cell membrane</keyword>
<dbReference type="Proteomes" id="UP001291309">
    <property type="component" value="Unassembled WGS sequence"/>
</dbReference>
<feature type="domain" description="Major facilitator superfamily (MFS) profile" evidence="8">
    <location>
        <begin position="1"/>
        <end position="402"/>
    </location>
</feature>
<feature type="transmembrane region" description="Helical" evidence="7">
    <location>
        <begin position="373"/>
        <end position="397"/>
    </location>
</feature>
<keyword evidence="4 7" id="KW-0812">Transmembrane</keyword>
<dbReference type="CDD" id="cd06173">
    <property type="entry name" value="MFS_MefA_like"/>
    <property type="match status" value="1"/>
</dbReference>
<keyword evidence="6 7" id="KW-0472">Membrane</keyword>
<gene>
    <name evidence="9" type="ORF">SYV04_26905</name>
</gene>
<sequence length="415" mass="43889">MDSATAAPSRSAFAHRDFRLYQAARIFMTLGVQMQSVAVGWHVYSLTHRALDLGYVGLAQFLPILLLSLVTGDTADRHDRRGILMCCYATMVVGALLLFGLTWAGVTQTWPLYVVLVLVGTARAFAGPAGQSLVAHLVPPQHLSSAVAWNSSIFQAGTIVGPTVGGLLYDVVHAKGVYATCAVMMVGAFTMLALMRVRTGRMEQAAPSWQRLLAGLSYVWRQKVVLGAISLDLFAVLLGGATALMPIYAQDILQTGPWGLGMLRSAPAVGAALIAAALALFPLRRNAGVMMLACVGLFGLATVVFGVSRSLALSVVALGVMGAADMVSVVVRQTLVQLATPPEMRGRVSAVNMVFIGASNELGDFESGLTAEWFGVVPAVVLGGVGTGIVVVLWAWLFPELRRIARPDDVRPLSG</sequence>
<dbReference type="InterPro" id="IPR010290">
    <property type="entry name" value="TM_effector"/>
</dbReference>
<dbReference type="SUPFAM" id="SSF103473">
    <property type="entry name" value="MFS general substrate transporter"/>
    <property type="match status" value="1"/>
</dbReference>
<evidence type="ECO:0000256" key="5">
    <source>
        <dbReference type="ARBA" id="ARBA00022989"/>
    </source>
</evidence>
<reference evidence="9 10" key="1">
    <citation type="submission" date="2023-12" db="EMBL/GenBank/DDBJ databases">
        <title>the genome sequence of Hyalangium sp. s54d21.</title>
        <authorList>
            <person name="Zhang X."/>
        </authorList>
    </citation>
    <scope>NUCLEOTIDE SEQUENCE [LARGE SCALE GENOMIC DNA]</scope>
    <source>
        <strain evidence="10">s54d21</strain>
    </source>
</reference>
<proteinExistence type="predicted"/>
<comment type="subcellular location">
    <subcellularLocation>
        <location evidence="1">Cell membrane</location>
        <topology evidence="1">Multi-pass membrane protein</topology>
    </subcellularLocation>
</comment>
<feature type="transmembrane region" description="Helical" evidence="7">
    <location>
        <begin position="26"/>
        <end position="44"/>
    </location>
</feature>
<dbReference type="EMBL" id="JAXIVS010000010">
    <property type="protein sequence ID" value="MDY7230053.1"/>
    <property type="molecule type" value="Genomic_DNA"/>
</dbReference>
<evidence type="ECO:0000256" key="1">
    <source>
        <dbReference type="ARBA" id="ARBA00004651"/>
    </source>
</evidence>
<dbReference type="PANTHER" id="PTHR23513">
    <property type="entry name" value="INTEGRAL MEMBRANE EFFLUX PROTEIN-RELATED"/>
    <property type="match status" value="1"/>
</dbReference>
<keyword evidence="2" id="KW-0813">Transport</keyword>
<dbReference type="InterPro" id="IPR020846">
    <property type="entry name" value="MFS_dom"/>
</dbReference>
<accession>A0ABU5HB45</accession>
<keyword evidence="10" id="KW-1185">Reference proteome</keyword>
<feature type="transmembrane region" description="Helical" evidence="7">
    <location>
        <begin position="50"/>
        <end position="70"/>
    </location>
</feature>
<dbReference type="RefSeq" id="WP_321548777.1">
    <property type="nucleotide sequence ID" value="NZ_JAXIVS010000010.1"/>
</dbReference>
<evidence type="ECO:0000259" key="8">
    <source>
        <dbReference type="PROSITE" id="PS50850"/>
    </source>
</evidence>
<feature type="transmembrane region" description="Helical" evidence="7">
    <location>
        <begin position="288"/>
        <end position="308"/>
    </location>
</feature>
<organism evidence="9 10">
    <name type="scientific">Hyalangium rubrum</name>
    <dbReference type="NCBI Taxonomy" id="3103134"/>
    <lineage>
        <taxon>Bacteria</taxon>
        <taxon>Pseudomonadati</taxon>
        <taxon>Myxococcota</taxon>
        <taxon>Myxococcia</taxon>
        <taxon>Myxococcales</taxon>
        <taxon>Cystobacterineae</taxon>
        <taxon>Archangiaceae</taxon>
        <taxon>Hyalangium</taxon>
    </lineage>
</organism>
<name>A0ABU5HB45_9BACT</name>
<protein>
    <submittedName>
        <fullName evidence="9">MFS transporter</fullName>
    </submittedName>
</protein>
<dbReference type="Pfam" id="PF05977">
    <property type="entry name" value="MFS_3"/>
    <property type="match status" value="1"/>
</dbReference>
<feature type="transmembrane region" description="Helical" evidence="7">
    <location>
        <begin position="82"/>
        <end position="104"/>
    </location>
</feature>
<evidence type="ECO:0000313" key="10">
    <source>
        <dbReference type="Proteomes" id="UP001291309"/>
    </source>
</evidence>
<evidence type="ECO:0000256" key="6">
    <source>
        <dbReference type="ARBA" id="ARBA00023136"/>
    </source>
</evidence>
<feature type="transmembrane region" description="Helical" evidence="7">
    <location>
        <begin position="175"/>
        <end position="194"/>
    </location>
</feature>
<dbReference type="PANTHER" id="PTHR23513:SF9">
    <property type="entry name" value="ENTEROBACTIN EXPORTER ENTS"/>
    <property type="match status" value="1"/>
</dbReference>
<comment type="caution">
    <text evidence="9">The sequence shown here is derived from an EMBL/GenBank/DDBJ whole genome shotgun (WGS) entry which is preliminary data.</text>
</comment>
<dbReference type="Gene3D" id="1.20.1250.20">
    <property type="entry name" value="MFS general substrate transporter like domains"/>
    <property type="match status" value="1"/>
</dbReference>